<dbReference type="CDD" id="cd06261">
    <property type="entry name" value="TM_PBP2"/>
    <property type="match status" value="1"/>
</dbReference>
<evidence type="ECO:0000313" key="11">
    <source>
        <dbReference type="Proteomes" id="UP000245622"/>
    </source>
</evidence>
<feature type="transmembrane region" description="Helical" evidence="7">
    <location>
        <begin position="31"/>
        <end position="52"/>
    </location>
</feature>
<keyword evidence="2 7" id="KW-0813">Transport</keyword>
<evidence type="ECO:0000256" key="8">
    <source>
        <dbReference type="SAM" id="MobiDB-lite"/>
    </source>
</evidence>
<dbReference type="GeneID" id="82205429"/>
<keyword evidence="5 7" id="KW-1133">Transmembrane helix</keyword>
<dbReference type="Gene3D" id="1.10.3720.10">
    <property type="entry name" value="MetI-like"/>
    <property type="match status" value="1"/>
</dbReference>
<organism evidence="10 11">
    <name type="scientific">Romboutsia ilealis</name>
    <dbReference type="NCBI Taxonomy" id="1115758"/>
    <lineage>
        <taxon>Bacteria</taxon>
        <taxon>Bacillati</taxon>
        <taxon>Bacillota</taxon>
        <taxon>Clostridia</taxon>
        <taxon>Peptostreptococcales</taxon>
        <taxon>Peptostreptococcaceae</taxon>
        <taxon>Romboutsia</taxon>
    </lineage>
</organism>
<evidence type="ECO:0000256" key="4">
    <source>
        <dbReference type="ARBA" id="ARBA00022692"/>
    </source>
</evidence>
<dbReference type="PROSITE" id="PS50928">
    <property type="entry name" value="ABC_TM1"/>
    <property type="match status" value="1"/>
</dbReference>
<comment type="similarity">
    <text evidence="7">Belongs to the binding-protein-dependent transport system permease family.</text>
</comment>
<gene>
    <name evidence="10" type="ORF">CRIB_1394</name>
</gene>
<feature type="region of interest" description="Disordered" evidence="8">
    <location>
        <begin position="1"/>
        <end position="24"/>
    </location>
</feature>
<feature type="transmembrane region" description="Helical" evidence="7">
    <location>
        <begin position="94"/>
        <end position="115"/>
    </location>
</feature>
<dbReference type="InterPro" id="IPR051393">
    <property type="entry name" value="ABC_transporter_permease"/>
</dbReference>
<dbReference type="SUPFAM" id="SSF161098">
    <property type="entry name" value="MetI-like"/>
    <property type="match status" value="1"/>
</dbReference>
<dbReference type="GO" id="GO:0005886">
    <property type="term" value="C:plasma membrane"/>
    <property type="evidence" value="ECO:0007669"/>
    <property type="project" value="UniProtKB-SubCell"/>
</dbReference>
<evidence type="ECO:0000256" key="3">
    <source>
        <dbReference type="ARBA" id="ARBA00022475"/>
    </source>
</evidence>
<sequence>MQAVGRHKTTKNTQTKKESKSLNKKSPKKNLINLMYMPAVVLFVIFVIYPFLDGVRISLTNWNGYSQEYSYIGFSNYKSLFKDENVIIALKNTFLYGVGSTIIQQIIGLSYAVFLNNKFRCRGFARTVIYLPIMVASVIMGYIWYFLLQYNGGAINDILIALGIEPIDFIANGKLMVWIIVLINSLQFCGVSMVIYLAGLQNISEMYYEAARLDGATKLQQFKNITLPLLKPAIVTSVTLNLIGGLKLFDAIKALTNGGPGYTTHSLSTLINYTYFNSQSAGYAAAIGIMLFIIILVTTLVLNKVLDRKDVA</sequence>
<keyword evidence="3" id="KW-1003">Cell membrane</keyword>
<dbReference type="InterPro" id="IPR000515">
    <property type="entry name" value="MetI-like"/>
</dbReference>
<accession>A0A1V1I1H9</accession>
<reference evidence="10 11" key="1">
    <citation type="submission" date="2014-04" db="EMBL/GenBank/DDBJ databases">
        <authorList>
            <person name="Hornung B.V."/>
        </authorList>
    </citation>
    <scope>NUCLEOTIDE SEQUENCE [LARGE SCALE GENOMIC DNA]</scope>
    <source>
        <strain evidence="10 11">CRIB</strain>
    </source>
</reference>
<name>A0A1V1I1H9_9FIRM</name>
<dbReference type="RefSeq" id="WP_180701558.1">
    <property type="nucleotide sequence ID" value="NZ_CAOWGD010000005.1"/>
</dbReference>
<dbReference type="EMBL" id="LN555523">
    <property type="protein sequence ID" value="CED94003.1"/>
    <property type="molecule type" value="Genomic_DNA"/>
</dbReference>
<keyword evidence="4 7" id="KW-0812">Transmembrane</keyword>
<dbReference type="Proteomes" id="UP000245622">
    <property type="component" value="Chromosome 1"/>
</dbReference>
<proteinExistence type="inferred from homology"/>
<evidence type="ECO:0000259" key="9">
    <source>
        <dbReference type="PROSITE" id="PS50928"/>
    </source>
</evidence>
<feature type="transmembrane region" description="Helical" evidence="7">
    <location>
        <begin position="281"/>
        <end position="302"/>
    </location>
</feature>
<feature type="domain" description="ABC transmembrane type-1" evidence="9">
    <location>
        <begin position="90"/>
        <end position="302"/>
    </location>
</feature>
<feature type="transmembrane region" description="Helical" evidence="7">
    <location>
        <begin position="175"/>
        <end position="198"/>
    </location>
</feature>
<dbReference type="Pfam" id="PF00528">
    <property type="entry name" value="BPD_transp_1"/>
    <property type="match status" value="1"/>
</dbReference>
<protein>
    <submittedName>
        <fullName evidence="10">Carbohydrate ABC transporter permease AmyD</fullName>
    </submittedName>
</protein>
<feature type="transmembrane region" description="Helical" evidence="7">
    <location>
        <begin position="127"/>
        <end position="147"/>
    </location>
</feature>
<evidence type="ECO:0000256" key="5">
    <source>
        <dbReference type="ARBA" id="ARBA00022989"/>
    </source>
</evidence>
<keyword evidence="6 7" id="KW-0472">Membrane</keyword>
<evidence type="ECO:0000256" key="2">
    <source>
        <dbReference type="ARBA" id="ARBA00022448"/>
    </source>
</evidence>
<evidence type="ECO:0000256" key="1">
    <source>
        <dbReference type="ARBA" id="ARBA00004651"/>
    </source>
</evidence>
<dbReference type="AlphaFoldDB" id="A0A1V1I1H9"/>
<evidence type="ECO:0000313" key="10">
    <source>
        <dbReference type="EMBL" id="CED94003.1"/>
    </source>
</evidence>
<dbReference type="PANTHER" id="PTHR30193">
    <property type="entry name" value="ABC TRANSPORTER PERMEASE PROTEIN"/>
    <property type="match status" value="1"/>
</dbReference>
<evidence type="ECO:0000256" key="6">
    <source>
        <dbReference type="ARBA" id="ARBA00023136"/>
    </source>
</evidence>
<feature type="compositionally biased region" description="Basic residues" evidence="8">
    <location>
        <begin position="1"/>
        <end position="10"/>
    </location>
</feature>
<comment type="subcellular location">
    <subcellularLocation>
        <location evidence="1 7">Cell membrane</location>
        <topology evidence="1 7">Multi-pass membrane protein</topology>
    </subcellularLocation>
</comment>
<dbReference type="PANTHER" id="PTHR30193:SF37">
    <property type="entry name" value="INNER MEMBRANE ABC TRANSPORTER PERMEASE PROTEIN YCJO"/>
    <property type="match status" value="1"/>
</dbReference>
<keyword evidence="11" id="KW-1185">Reference proteome</keyword>
<dbReference type="GO" id="GO:0055085">
    <property type="term" value="P:transmembrane transport"/>
    <property type="evidence" value="ECO:0007669"/>
    <property type="project" value="InterPro"/>
</dbReference>
<dbReference type="InterPro" id="IPR035906">
    <property type="entry name" value="MetI-like_sf"/>
</dbReference>
<evidence type="ECO:0000256" key="7">
    <source>
        <dbReference type="RuleBase" id="RU363032"/>
    </source>
</evidence>
<dbReference type="KEGG" id="ril:CRIB_1394"/>